<keyword evidence="3" id="KW-1185">Reference proteome</keyword>
<reference evidence="3" key="1">
    <citation type="submission" date="2015-08" db="EMBL/GenBank/DDBJ databases">
        <title>Fjat-14210 dsm16467.</title>
        <authorList>
            <person name="Liu B."/>
            <person name="Wang J."/>
            <person name="Zhu Y."/>
            <person name="Liu G."/>
            <person name="Chen Q."/>
            <person name="Chen Z."/>
            <person name="Lan J."/>
            <person name="Che J."/>
            <person name="Ge C."/>
            <person name="Shi H."/>
            <person name="Pan Z."/>
            <person name="Liu X."/>
        </authorList>
    </citation>
    <scope>NUCLEOTIDE SEQUENCE [LARGE SCALE GENOMIC DNA]</scope>
    <source>
        <strain evidence="3">DSM 16467</strain>
    </source>
</reference>
<comment type="caution">
    <text evidence="2">The sequence shown here is derived from an EMBL/GenBank/DDBJ whole genome shotgun (WGS) entry which is preliminary data.</text>
</comment>
<accession>A0A0M0KZV8</accession>
<dbReference type="EMBL" id="LILC01000016">
    <property type="protein sequence ID" value="KOO44351.1"/>
    <property type="molecule type" value="Genomic_DNA"/>
</dbReference>
<gene>
    <name evidence="2" type="ORF">AMD01_13850</name>
</gene>
<proteinExistence type="predicted"/>
<keyword evidence="1" id="KW-0812">Transmembrane</keyword>
<feature type="transmembrane region" description="Helical" evidence="1">
    <location>
        <begin position="28"/>
        <end position="46"/>
    </location>
</feature>
<evidence type="ECO:0000256" key="1">
    <source>
        <dbReference type="SAM" id="Phobius"/>
    </source>
</evidence>
<feature type="transmembrane region" description="Helical" evidence="1">
    <location>
        <begin position="66"/>
        <end position="88"/>
    </location>
</feature>
<dbReference type="Proteomes" id="UP000037558">
    <property type="component" value="Unassembled WGS sequence"/>
</dbReference>
<name>A0A0M0KZV8_9BACI</name>
<sequence>MLITLLRRIIYFILMSFVFLLGISGSKIICFVLTAWALLIALFIKLKKEKLLKLLFADFVAGPKGYSIKQALISAIGVFIVGVIGLLFF</sequence>
<dbReference type="PATRIC" id="fig|284581.3.peg.4908"/>
<keyword evidence="1" id="KW-1133">Transmembrane helix</keyword>
<keyword evidence="1" id="KW-0472">Membrane</keyword>
<dbReference type="AlphaFoldDB" id="A0A0M0KZV8"/>
<protein>
    <submittedName>
        <fullName evidence="2">Uncharacterized protein</fullName>
    </submittedName>
</protein>
<evidence type="ECO:0000313" key="3">
    <source>
        <dbReference type="Proteomes" id="UP000037558"/>
    </source>
</evidence>
<organism evidence="2 3">
    <name type="scientific">Priestia koreensis</name>
    <dbReference type="NCBI Taxonomy" id="284581"/>
    <lineage>
        <taxon>Bacteria</taxon>
        <taxon>Bacillati</taxon>
        <taxon>Bacillota</taxon>
        <taxon>Bacilli</taxon>
        <taxon>Bacillales</taxon>
        <taxon>Bacillaceae</taxon>
        <taxon>Priestia</taxon>
    </lineage>
</organism>
<evidence type="ECO:0000313" key="2">
    <source>
        <dbReference type="EMBL" id="KOO44351.1"/>
    </source>
</evidence>